<proteinExistence type="predicted"/>
<dbReference type="Pfam" id="PF02423">
    <property type="entry name" value="OCD_Mu_crystall"/>
    <property type="match status" value="1"/>
</dbReference>
<evidence type="ECO:0008006" key="2">
    <source>
        <dbReference type="Google" id="ProtNLM"/>
    </source>
</evidence>
<dbReference type="PANTHER" id="PTHR13812:SF19">
    <property type="entry name" value="KETIMINE REDUCTASE MU-CRYSTALLIN"/>
    <property type="match status" value="1"/>
</dbReference>
<dbReference type="AlphaFoldDB" id="A0A381U7Y7"/>
<reference evidence="1" key="1">
    <citation type="submission" date="2018-05" db="EMBL/GenBank/DDBJ databases">
        <authorList>
            <person name="Lanie J.A."/>
            <person name="Ng W.-L."/>
            <person name="Kazmierczak K.M."/>
            <person name="Andrzejewski T.M."/>
            <person name="Davidsen T.M."/>
            <person name="Wayne K.J."/>
            <person name="Tettelin H."/>
            <person name="Glass J.I."/>
            <person name="Rusch D."/>
            <person name="Podicherti R."/>
            <person name="Tsui H.-C.T."/>
            <person name="Winkler M.E."/>
        </authorList>
    </citation>
    <scope>NUCLEOTIDE SEQUENCE</scope>
</reference>
<dbReference type="Gene3D" id="3.30.1780.10">
    <property type="entry name" value="ornithine cyclodeaminase, domain 1"/>
    <property type="match status" value="1"/>
</dbReference>
<dbReference type="EMBL" id="UINC01005911">
    <property type="protein sequence ID" value="SVA24332.1"/>
    <property type="molecule type" value="Genomic_DNA"/>
</dbReference>
<sequence length="332" mass="36338">MPMATVLKLDEIKRLIDIPQLIREIETGFVLYSEGRVKVPPVGFLHFDDPPGDVHIKYGFVSGDDYYVLKMASGFYKNPELGLPVSDGLLLVFSQKTGGLKLILLDKCWLTDMRTAAAGAVAAKHLAAGNIHHIGIVGTGVQARMQLEMLRDVIDCRSCFIWGRDSTKVQRMIEDLQSRERIRTWGLEIKAAEVLDDLVSQCNLIVTTTSARNPLIRADLVQEGTHITAMGSDDHGKQELEAELLAKADLVVADSISQCVDHGECCAAVQGGQIREDSILELGQVIKNPTIGRTSEDQITVVDLTGVAIQDIQIAKIVDRALSSPEREAELA</sequence>
<dbReference type="Gene3D" id="3.40.50.720">
    <property type="entry name" value="NAD(P)-binding Rossmann-like Domain"/>
    <property type="match status" value="1"/>
</dbReference>
<dbReference type="InterPro" id="IPR023401">
    <property type="entry name" value="ODC_N"/>
</dbReference>
<dbReference type="SUPFAM" id="SSF51735">
    <property type="entry name" value="NAD(P)-binding Rossmann-fold domains"/>
    <property type="match status" value="1"/>
</dbReference>
<name>A0A381U7Y7_9ZZZZ</name>
<dbReference type="GO" id="GO:0005737">
    <property type="term" value="C:cytoplasm"/>
    <property type="evidence" value="ECO:0007669"/>
    <property type="project" value="TreeGrafter"/>
</dbReference>
<dbReference type="InterPro" id="IPR003462">
    <property type="entry name" value="ODC_Mu_crystall"/>
</dbReference>
<dbReference type="InterPro" id="IPR036291">
    <property type="entry name" value="NAD(P)-bd_dom_sf"/>
</dbReference>
<organism evidence="1">
    <name type="scientific">marine metagenome</name>
    <dbReference type="NCBI Taxonomy" id="408172"/>
    <lineage>
        <taxon>unclassified sequences</taxon>
        <taxon>metagenomes</taxon>
        <taxon>ecological metagenomes</taxon>
    </lineage>
</organism>
<dbReference type="PANTHER" id="PTHR13812">
    <property type="entry name" value="KETIMINE REDUCTASE MU-CRYSTALLIN"/>
    <property type="match status" value="1"/>
</dbReference>
<evidence type="ECO:0000313" key="1">
    <source>
        <dbReference type="EMBL" id="SVA24332.1"/>
    </source>
</evidence>
<protein>
    <recommendedName>
        <fullName evidence="2">Ornithine cyclodeaminase</fullName>
    </recommendedName>
</protein>
<accession>A0A381U7Y7</accession>
<gene>
    <name evidence="1" type="ORF">METZ01_LOCUS77186</name>
</gene>
<dbReference type="PIRSF" id="PIRSF001439">
    <property type="entry name" value="CryM"/>
    <property type="match status" value="1"/>
</dbReference>